<dbReference type="SUPFAM" id="SSF52058">
    <property type="entry name" value="L domain-like"/>
    <property type="match status" value="1"/>
</dbReference>
<dbReference type="PANTHER" id="PTHR32096:SF115">
    <property type="entry name" value="WRKY TRANSCRIPTION FACTOR 30-RELATED"/>
    <property type="match status" value="1"/>
</dbReference>
<dbReference type="InterPro" id="IPR003657">
    <property type="entry name" value="WRKY_dom"/>
</dbReference>
<dbReference type="InterPro" id="IPR032675">
    <property type="entry name" value="LRR_dom_sf"/>
</dbReference>
<dbReference type="EMBL" id="SMMG02000009">
    <property type="protein sequence ID" value="KAA3463281.1"/>
    <property type="molecule type" value="Genomic_DNA"/>
</dbReference>
<evidence type="ECO:0000313" key="11">
    <source>
        <dbReference type="Proteomes" id="UP000325315"/>
    </source>
</evidence>
<feature type="region of interest" description="Disordered" evidence="8">
    <location>
        <begin position="1104"/>
        <end position="1124"/>
    </location>
</feature>
<feature type="domain" description="WRKY" evidence="9">
    <location>
        <begin position="992"/>
        <end position="1054"/>
    </location>
</feature>
<keyword evidence="7" id="KW-0539">Nucleus</keyword>
<evidence type="ECO:0000256" key="6">
    <source>
        <dbReference type="ARBA" id="ARBA00023163"/>
    </source>
</evidence>
<name>A0A5B6V2K8_9ROSI</name>
<dbReference type="InterPro" id="IPR046829">
    <property type="entry name" value="Calmod_bind_C"/>
</dbReference>
<keyword evidence="3" id="KW-0677">Repeat</keyword>
<dbReference type="SMART" id="SM00774">
    <property type="entry name" value="WRKY"/>
    <property type="match status" value="3"/>
</dbReference>
<feature type="domain" description="WRKY" evidence="9">
    <location>
        <begin position="1483"/>
        <end position="1546"/>
    </location>
</feature>
<dbReference type="GO" id="GO:0005634">
    <property type="term" value="C:nucleus"/>
    <property type="evidence" value="ECO:0007669"/>
    <property type="project" value="UniProtKB-SubCell"/>
</dbReference>
<keyword evidence="2" id="KW-0433">Leucine-rich repeat</keyword>
<dbReference type="PROSITE" id="PS50811">
    <property type="entry name" value="WRKY"/>
    <property type="match status" value="3"/>
</dbReference>
<dbReference type="Pfam" id="PF20451">
    <property type="entry name" value="Calmod_bind_M"/>
    <property type="match status" value="1"/>
</dbReference>
<protein>
    <submittedName>
        <fullName evidence="10">Disease resistance protein isoform X1</fullName>
    </submittedName>
</protein>
<dbReference type="Pfam" id="PF23247">
    <property type="entry name" value="LRR_RPS2"/>
    <property type="match status" value="1"/>
</dbReference>
<evidence type="ECO:0000259" key="9">
    <source>
        <dbReference type="PROSITE" id="PS50811"/>
    </source>
</evidence>
<dbReference type="InterPro" id="IPR044810">
    <property type="entry name" value="WRKY_plant"/>
</dbReference>
<organism evidence="10 11">
    <name type="scientific">Gossypium australe</name>
    <dbReference type="NCBI Taxonomy" id="47621"/>
    <lineage>
        <taxon>Eukaryota</taxon>
        <taxon>Viridiplantae</taxon>
        <taxon>Streptophyta</taxon>
        <taxon>Embryophyta</taxon>
        <taxon>Tracheophyta</taxon>
        <taxon>Spermatophyta</taxon>
        <taxon>Magnoliopsida</taxon>
        <taxon>eudicotyledons</taxon>
        <taxon>Gunneridae</taxon>
        <taxon>Pentapetalae</taxon>
        <taxon>rosids</taxon>
        <taxon>malvids</taxon>
        <taxon>Malvales</taxon>
        <taxon>Malvaceae</taxon>
        <taxon>Malvoideae</taxon>
        <taxon>Gossypium</taxon>
    </lineage>
</organism>
<dbReference type="InterPro" id="IPR036576">
    <property type="entry name" value="WRKY_dom_sf"/>
</dbReference>
<gene>
    <name evidence="10" type="ORF">EPI10_029694</name>
</gene>
<dbReference type="Proteomes" id="UP000325315">
    <property type="component" value="Unassembled WGS sequence"/>
</dbReference>
<comment type="caution">
    <text evidence="10">The sequence shown here is derived from an EMBL/GenBank/DDBJ whole genome shotgun (WGS) entry which is preliminary data.</text>
</comment>
<feature type="compositionally biased region" description="Polar residues" evidence="8">
    <location>
        <begin position="1063"/>
        <end position="1089"/>
    </location>
</feature>
<dbReference type="SMART" id="SM00369">
    <property type="entry name" value="LRR_TYP"/>
    <property type="match status" value="2"/>
</dbReference>
<keyword evidence="4" id="KW-0805">Transcription regulation</keyword>
<evidence type="ECO:0000256" key="4">
    <source>
        <dbReference type="ARBA" id="ARBA00023015"/>
    </source>
</evidence>
<dbReference type="Pfam" id="PF23598">
    <property type="entry name" value="LRR_14"/>
    <property type="match status" value="1"/>
</dbReference>
<accession>A0A5B6V2K8</accession>
<dbReference type="PANTHER" id="PTHR32096">
    <property type="entry name" value="WRKY TRANSCRIPTION FACTOR 30-RELATED-RELATED"/>
    <property type="match status" value="1"/>
</dbReference>
<evidence type="ECO:0000256" key="8">
    <source>
        <dbReference type="SAM" id="MobiDB-lite"/>
    </source>
</evidence>
<evidence type="ECO:0000256" key="5">
    <source>
        <dbReference type="ARBA" id="ARBA00023125"/>
    </source>
</evidence>
<proteinExistence type="predicted"/>
<evidence type="ECO:0000256" key="3">
    <source>
        <dbReference type="ARBA" id="ARBA00022737"/>
    </source>
</evidence>
<keyword evidence="11" id="KW-1185">Reference proteome</keyword>
<dbReference type="GO" id="GO:0003700">
    <property type="term" value="F:DNA-binding transcription factor activity"/>
    <property type="evidence" value="ECO:0007669"/>
    <property type="project" value="InterPro"/>
</dbReference>
<dbReference type="InterPro" id="IPR055414">
    <property type="entry name" value="LRR_R13L4/SHOC2-like"/>
</dbReference>
<dbReference type="InterPro" id="IPR046830">
    <property type="entry name" value="Calmod_bind_M"/>
</dbReference>
<feature type="region of interest" description="Disordered" evidence="8">
    <location>
        <begin position="1056"/>
        <end position="1089"/>
    </location>
</feature>
<evidence type="ECO:0000256" key="2">
    <source>
        <dbReference type="ARBA" id="ARBA00022614"/>
    </source>
</evidence>
<dbReference type="Pfam" id="PF03106">
    <property type="entry name" value="WRKY"/>
    <property type="match status" value="3"/>
</dbReference>
<dbReference type="GO" id="GO:0000976">
    <property type="term" value="F:transcription cis-regulatory region binding"/>
    <property type="evidence" value="ECO:0007669"/>
    <property type="project" value="TreeGrafter"/>
</dbReference>
<keyword evidence="5" id="KW-0238">DNA-binding</keyword>
<keyword evidence="6" id="KW-0804">Transcription</keyword>
<dbReference type="OrthoDB" id="1002428at2759"/>
<comment type="subcellular location">
    <subcellularLocation>
        <location evidence="1">Nucleus</location>
    </subcellularLocation>
</comment>
<evidence type="ECO:0000256" key="7">
    <source>
        <dbReference type="ARBA" id="ARBA00023242"/>
    </source>
</evidence>
<dbReference type="Gene3D" id="2.20.25.80">
    <property type="entry name" value="WRKY domain"/>
    <property type="match status" value="3"/>
</dbReference>
<evidence type="ECO:0000256" key="1">
    <source>
        <dbReference type="ARBA" id="ARBA00004123"/>
    </source>
</evidence>
<dbReference type="Gene3D" id="3.80.10.10">
    <property type="entry name" value="Ribonuclease Inhibitor"/>
    <property type="match status" value="2"/>
</dbReference>
<dbReference type="Pfam" id="PF20452">
    <property type="entry name" value="Calmod_bind_C"/>
    <property type="match status" value="1"/>
</dbReference>
<dbReference type="InterPro" id="IPR003591">
    <property type="entry name" value="Leu-rich_rpt_typical-subtyp"/>
</dbReference>
<dbReference type="InterPro" id="IPR057135">
    <property type="entry name" value="At4g27190-like_LRR"/>
</dbReference>
<evidence type="ECO:0000313" key="10">
    <source>
        <dbReference type="EMBL" id="KAA3463281.1"/>
    </source>
</evidence>
<feature type="domain" description="WRKY" evidence="9">
    <location>
        <begin position="663"/>
        <end position="728"/>
    </location>
</feature>
<dbReference type="SUPFAM" id="SSF118290">
    <property type="entry name" value="WRKY DNA-binding domain"/>
    <property type="match status" value="3"/>
</dbReference>
<reference evidence="11" key="1">
    <citation type="journal article" date="2019" name="Plant Biotechnol. J.">
        <title>Genome sequencing of the Australian wild diploid species Gossypium australe highlights disease resistance and delayed gland morphogenesis.</title>
        <authorList>
            <person name="Cai Y."/>
            <person name="Cai X."/>
            <person name="Wang Q."/>
            <person name="Wang P."/>
            <person name="Zhang Y."/>
            <person name="Cai C."/>
            <person name="Xu Y."/>
            <person name="Wang K."/>
            <person name="Zhou Z."/>
            <person name="Wang C."/>
            <person name="Geng S."/>
            <person name="Li B."/>
            <person name="Dong Q."/>
            <person name="Hou Y."/>
            <person name="Wang H."/>
            <person name="Ai P."/>
            <person name="Liu Z."/>
            <person name="Yi F."/>
            <person name="Sun M."/>
            <person name="An G."/>
            <person name="Cheng J."/>
            <person name="Zhang Y."/>
            <person name="Shi Q."/>
            <person name="Xie Y."/>
            <person name="Shi X."/>
            <person name="Chang Y."/>
            <person name="Huang F."/>
            <person name="Chen Y."/>
            <person name="Hong S."/>
            <person name="Mi L."/>
            <person name="Sun Q."/>
            <person name="Zhang L."/>
            <person name="Zhou B."/>
            <person name="Peng R."/>
            <person name="Zhang X."/>
            <person name="Liu F."/>
        </authorList>
    </citation>
    <scope>NUCLEOTIDE SEQUENCE [LARGE SCALE GENOMIC DNA]</scope>
    <source>
        <strain evidence="11">cv. PA1801</strain>
    </source>
</reference>
<sequence>MQRSVTQASGPGLAEVQKVEWAAKEIHLADDEHIVSELPRCPNSSSLIALYLQGNYELTVIPPLFFQRMQLLQILDLSRTSIKSLPKSLRKLLALKKLLLQGCDLFMELSPQVGKLKNLEELDLDETQIMDLPKETGKLLKLKLLKVSFYHLCGKKTLKSNILIHPETISNLAQLAELSIDVNPADKRWDDSVEAVLKEVCNSKTLRTLSLYLPTFQLLDDVSLIYPSLSRFRFTVGHHKRRIISRVPHEVEAEFRKWDKCLRFVNGETIPTQIKGVLKYSTSFFLDHHTTAMNLSEFGIENMKGLKFCLLAECNKMETLIDGEMHYERNEDGQSESHPRSVQLMVESLEYLSIYYMEDLQCIWRGADRFGCMSKLKFLALHACPQLSKIFSLTLLENFINLEEIILEDCPRVTSLVSHASVKPIMSDKIFLPSLKRLLLLYLPELVSISNGLLIAPKLESIGCYNCPKLKSISKMELSSKTLKIIKGGCEWWEGMNWNETEWGDGPGYLMHIFSPIDNQKDVMTQMVEGRDLLEVTIQNEDQQLGDQKPLEVSAHDHRSQCLDYTEERMMGTDVKESPSACVFPSNPLCSTSHAPEQARSFTSGNNKSLEDDECFLVPNIVEVDIDEDEPKAKRWNHTENENKGVIGSASNTTRGNRAANQIRSKVLDDGYRWRKLGQKMVKGNPHPRSYYRCLSTCCLAKKYVERDSQDTSFFVTTYHGLHNHDEWNSRGLSKLHSQPCIDHRANNVKDAAEAAKSICPTKEYGDVFQASIQDEGAHPGIPEASIQDESQQSGNVVQFESLRKCIISISLFDPSSNNISAACCTNLFGHGEVGNYCDYIEISGVVRRSQAVPQHAFPISMGEWEQKSLINELTQGREARQLQVYLNVPPPSSYETQELLVQMIQALYEKALSMLNCNITSLTAGVEPQPSALEIIESESTESTPLPLTGSPLSEDFDRYFKEQYQLHLDASKKSETRQVRVRPGTDLAPDDGFCWRKYGQKDILGAKYPRSFFRCTHRHIQGCLATKIVQRLDDDPTIFEITYCRKHTCNLASNVMPPTAPSRNQEQGTRIEPQQQHSQLPEENQKQQSQYLLVLPSTPGQCVEQSLNHKSNSGNDQQTISQEDNNSTIVCQASSPSPSDSSTMISQLSAAALSIAQLQAQGFEEPAKQNQCNIYELLGKSYTNYLGIEVYKKHYPPMLGDEVWRLDRIGKNGIIHIRLASEGINTVQDFLRMSVVSPGELRRILGPRMSERMWDNAIKHARTCVMGNKYYVFRGSNYRILLNPICQLVGAEINGSIYPTHSLSNIDTVLEKLVRQAYVNWSSLEEIEGISNEIIALLAQDIMAQRTGANVMNTIPSNLPAMPPSGPWLAELPDHPVLMDNSNVLSSPTTGECAVQSLNQKNNSGNDWQTISQEDNNSTIVCHAPPPSHSNSSAMISELSSTTLPIAQVQAQSFEELAERNQSKGNLQLQACCYKQDSDLTKSGKAADAYTWKCYGTRGLIGNRRKSFYCCAHPGCRAKKSVERSLDGKNFIVLYKASHNHPESLPTRTSSLSACSHIRATNHLTIKIPDKSFVTYEGGQMDMDGSVFFMRSAEDETGLQNLMDKKFDQPSDGHKATVGVGVRKAKKSFRKRAKTTIFNLSSVTNFREMVESFTGKPTNKVQEEKIMRGIPRKKAWDANLKEISGNDIHCVRQNVDGPYEADGTSQPEIIQADHPNICPAEPASQFEEKRSEQMDLPWPAENSFLVENNIVTLEGWDHLRGARPE</sequence>